<evidence type="ECO:0000256" key="1">
    <source>
        <dbReference type="ARBA" id="ARBA00008857"/>
    </source>
</evidence>
<protein>
    <submittedName>
        <fullName evidence="5">Tyrosine-type recombinase/integrase</fullName>
    </submittedName>
</protein>
<dbReference type="PANTHER" id="PTHR30349">
    <property type="entry name" value="PHAGE INTEGRASE-RELATED"/>
    <property type="match status" value="1"/>
</dbReference>
<proteinExistence type="inferred from homology"/>
<dbReference type="InterPro" id="IPR011010">
    <property type="entry name" value="DNA_brk_join_enz"/>
</dbReference>
<keyword evidence="3" id="KW-0233">DNA recombination</keyword>
<dbReference type="SUPFAM" id="SSF56349">
    <property type="entry name" value="DNA breaking-rejoining enzymes"/>
    <property type="match status" value="1"/>
</dbReference>
<keyword evidence="6" id="KW-1185">Reference proteome</keyword>
<reference evidence="5" key="1">
    <citation type="submission" date="2023-06" db="EMBL/GenBank/DDBJ databases">
        <title>Genomic of Parafulvivirga corallium.</title>
        <authorList>
            <person name="Wang G."/>
        </authorList>
    </citation>
    <scope>NUCLEOTIDE SEQUENCE</scope>
    <source>
        <strain evidence="5">BMA10</strain>
    </source>
</reference>
<comment type="similarity">
    <text evidence="1">Belongs to the 'phage' integrase family.</text>
</comment>
<evidence type="ECO:0000313" key="5">
    <source>
        <dbReference type="EMBL" id="MDN5201494.1"/>
    </source>
</evidence>
<dbReference type="PANTHER" id="PTHR30349:SF41">
    <property type="entry name" value="INTEGRASE_RECOMBINASE PROTEIN MJ0367-RELATED"/>
    <property type="match status" value="1"/>
</dbReference>
<accession>A0ABT8KMP7</accession>
<dbReference type="InterPro" id="IPR046668">
    <property type="entry name" value="DUF6538"/>
</dbReference>
<evidence type="ECO:0000256" key="3">
    <source>
        <dbReference type="ARBA" id="ARBA00023172"/>
    </source>
</evidence>
<sequence>MQYLTLRNGWYVYNRRVPDFLKTFDPRQRVRIALNTKCKATAMKKLTVLNDEVEGYWKDLIKLKQTHTKDKFKALVNTARRLGFTYVPSSKLVDIPLNDLLERIFAVKHGLNEPDLVKAVLGDKERPDTLLSDCLDKFWNYSKPALLNKNADQQRKWKNPRIKAVKNFITSVEDKPITEITNLDLIRFRDWWLERMRQENIKANTINKDFTHLKSVLETVCTHEQLDIDIDGIFKKIHIKEEDRETRQPYETTFIQNEILNSETLKGLEEEAKYILQVCINTGARPIELVNLIAEDIHLDAPVPYIHIRPRKGYSLKTKESKRKLPLVGTALEAFKTYPNGFTTYQGKSDQATSTINEYLTKNNLRPTLKHSLYSCRHSFQDRLTALEIPDRIQCQLMGHKFHRPKYGNGASLEHLHEIMGKVKVLNLET</sequence>
<feature type="domain" description="Tyr recombinase" evidence="4">
    <location>
        <begin position="247"/>
        <end position="421"/>
    </location>
</feature>
<dbReference type="Proteomes" id="UP001172082">
    <property type="component" value="Unassembled WGS sequence"/>
</dbReference>
<dbReference type="InterPro" id="IPR050090">
    <property type="entry name" value="Tyrosine_recombinase_XerCD"/>
</dbReference>
<dbReference type="Pfam" id="PF20172">
    <property type="entry name" value="DUF6538"/>
    <property type="match status" value="1"/>
</dbReference>
<evidence type="ECO:0000313" key="6">
    <source>
        <dbReference type="Proteomes" id="UP001172082"/>
    </source>
</evidence>
<evidence type="ECO:0000256" key="2">
    <source>
        <dbReference type="ARBA" id="ARBA00023125"/>
    </source>
</evidence>
<dbReference type="EMBL" id="JAUJEA010000003">
    <property type="protein sequence ID" value="MDN5201494.1"/>
    <property type="molecule type" value="Genomic_DNA"/>
</dbReference>
<keyword evidence="2" id="KW-0238">DNA-binding</keyword>
<dbReference type="PROSITE" id="PS51898">
    <property type="entry name" value="TYR_RECOMBINASE"/>
    <property type="match status" value="1"/>
</dbReference>
<evidence type="ECO:0000259" key="4">
    <source>
        <dbReference type="PROSITE" id="PS51898"/>
    </source>
</evidence>
<dbReference type="InterPro" id="IPR013762">
    <property type="entry name" value="Integrase-like_cat_sf"/>
</dbReference>
<organism evidence="5 6">
    <name type="scientific">Splendidivirga corallicola</name>
    <dbReference type="NCBI Taxonomy" id="3051826"/>
    <lineage>
        <taxon>Bacteria</taxon>
        <taxon>Pseudomonadati</taxon>
        <taxon>Bacteroidota</taxon>
        <taxon>Cytophagia</taxon>
        <taxon>Cytophagales</taxon>
        <taxon>Splendidivirgaceae</taxon>
        <taxon>Splendidivirga</taxon>
    </lineage>
</organism>
<dbReference type="Gene3D" id="1.10.443.10">
    <property type="entry name" value="Intergrase catalytic core"/>
    <property type="match status" value="1"/>
</dbReference>
<dbReference type="InterPro" id="IPR002104">
    <property type="entry name" value="Integrase_catalytic"/>
</dbReference>
<gene>
    <name evidence="5" type="ORF">QQ008_08980</name>
</gene>
<name>A0ABT8KMP7_9BACT</name>
<comment type="caution">
    <text evidence="5">The sequence shown here is derived from an EMBL/GenBank/DDBJ whole genome shotgun (WGS) entry which is preliminary data.</text>
</comment>